<reference evidence="14 15" key="1">
    <citation type="submission" date="2019-02" db="EMBL/GenBank/DDBJ databases">
        <title>Genomic Encyclopedia of Type Strains, Phase IV (KMG-IV): sequencing the most valuable type-strain genomes for metagenomic binning, comparative biology and taxonomic classification.</title>
        <authorList>
            <person name="Goeker M."/>
        </authorList>
    </citation>
    <scope>NUCLEOTIDE SEQUENCE [LARGE SCALE GENOMIC DNA]</scope>
    <source>
        <strain evidence="14 15">DSM 29486</strain>
    </source>
</reference>
<dbReference type="InterPro" id="IPR003601">
    <property type="entry name" value="Topo_IA_2"/>
</dbReference>
<feature type="compositionally biased region" description="Basic and acidic residues" evidence="11">
    <location>
        <begin position="690"/>
        <end position="719"/>
    </location>
</feature>
<dbReference type="InterPro" id="IPR013497">
    <property type="entry name" value="Topo_IA_cen"/>
</dbReference>
<dbReference type="Gene3D" id="3.40.50.140">
    <property type="match status" value="1"/>
</dbReference>
<accession>A0A4Q7NZY1</accession>
<dbReference type="InterPro" id="IPR023405">
    <property type="entry name" value="Topo_IA_core_domain"/>
</dbReference>
<dbReference type="Gene3D" id="1.10.460.10">
    <property type="entry name" value="Topoisomerase I, domain 2"/>
    <property type="match status" value="1"/>
</dbReference>
<dbReference type="GO" id="GO:0003917">
    <property type="term" value="F:DNA topoisomerase type I (single strand cut, ATP-independent) activity"/>
    <property type="evidence" value="ECO:0007669"/>
    <property type="project" value="UniProtKB-EC"/>
</dbReference>
<dbReference type="EC" id="5.6.2.1" evidence="3"/>
<evidence type="ECO:0000259" key="13">
    <source>
        <dbReference type="PROSITE" id="PS52039"/>
    </source>
</evidence>
<dbReference type="AlphaFoldDB" id="A0A4Q7NZY1"/>
<dbReference type="Gene3D" id="2.70.20.10">
    <property type="entry name" value="Topoisomerase I, domain 3"/>
    <property type="match status" value="1"/>
</dbReference>
<dbReference type="PROSITE" id="PS00396">
    <property type="entry name" value="TOPO_IA_1"/>
    <property type="match status" value="1"/>
</dbReference>
<dbReference type="Pfam" id="PF01751">
    <property type="entry name" value="Toprim"/>
    <property type="match status" value="1"/>
</dbReference>
<evidence type="ECO:0000313" key="14">
    <source>
        <dbReference type="EMBL" id="RZS92975.1"/>
    </source>
</evidence>
<comment type="catalytic activity">
    <reaction evidence="1">
        <text>ATP-independent breakage of single-stranded DNA, followed by passage and rejoining.</text>
        <dbReference type="EC" id="5.6.2.1"/>
    </reaction>
</comment>
<sequence>MGKSLYIAEKPSVAQEFAKALKISGSRRDGYLESEDSVVTWCVGHLVTMSYPERYDPSLKRWNSDMLPFLPQEWKYEIIDSVRKQFDTVSALLNRPDVDTIYVCTDSGREGEYIYRLVEQMAGVTGKQRKRVWIDSQTEEEIRRGIAEAKDLSAYDNLSASAYLRAKEDYLMGINFSRILTLKFGPPISSFMHTRFTVLSVGRVMTCVLGMVVRREREIRHFVKTPFFRVLGDFQLLEHHFEGEWRAVPGSFYENSPLLYKENGFRKKEDAQRLIQALSAVSPLTASVEKIERKRETKNPPLLFNLAELQNECSRRFKISPDETLRITQELYEKKLVTYPRTDARVLSTAVCKEIGKNISGLQGFQPLAGFAQEILADEAWKKIAKTRYCNDKQITDHYAIIPTGQGFGALRSLAPAGLHVYEVIARRFLSIFYPPAIYQKYQLDLSMPGHFPGKETQEERREHFFASFRVMLEEGYLKVAGVSQMKSSGKEDKGEDAEQDVKNDPVFLENLKKLKKGDMIPANRLEIKEGETSPPKRYTSGSLILAMENAGQLIEDEDLRAQMKGSGIGTSATRAEILKKLVTIKYLGLNGKTQIVTPTLLGEIIHDVVDASMRQLLNPELTASWEKGLTYVAEGTITPEEYMQKLERFVTLRTNGVKQIRGVSGIRSRFEEIAPYYGRKNNETGQRTGKTDQRSAEKRAVRAKTGKDIRQSGPERRKSSGKSGESLS</sequence>
<dbReference type="GO" id="GO:0006265">
    <property type="term" value="P:DNA topological change"/>
    <property type="evidence" value="ECO:0007669"/>
    <property type="project" value="InterPro"/>
</dbReference>
<dbReference type="SMART" id="SM00493">
    <property type="entry name" value="TOPRIM"/>
    <property type="match status" value="1"/>
</dbReference>
<dbReference type="SUPFAM" id="SSF56712">
    <property type="entry name" value="Prokaryotic type I DNA topoisomerase"/>
    <property type="match status" value="1"/>
</dbReference>
<evidence type="ECO:0000256" key="2">
    <source>
        <dbReference type="ARBA" id="ARBA00009446"/>
    </source>
</evidence>
<keyword evidence="4" id="KW-0799">Topoisomerase</keyword>
<dbReference type="InterPro" id="IPR013826">
    <property type="entry name" value="Topo_IA_cen_sub3"/>
</dbReference>
<dbReference type="RefSeq" id="WP_130435972.1">
    <property type="nucleotide sequence ID" value="NZ_SGXF01000006.1"/>
</dbReference>
<evidence type="ECO:0000256" key="11">
    <source>
        <dbReference type="SAM" id="MobiDB-lite"/>
    </source>
</evidence>
<organism evidence="14 15">
    <name type="scientific">Cuneatibacter caecimuris</name>
    <dbReference type="NCBI Taxonomy" id="1796618"/>
    <lineage>
        <taxon>Bacteria</taxon>
        <taxon>Bacillati</taxon>
        <taxon>Bacillota</taxon>
        <taxon>Clostridia</taxon>
        <taxon>Lachnospirales</taxon>
        <taxon>Lachnospiraceae</taxon>
        <taxon>Cuneatibacter</taxon>
    </lineage>
</organism>
<evidence type="ECO:0000256" key="1">
    <source>
        <dbReference type="ARBA" id="ARBA00000213"/>
    </source>
</evidence>
<dbReference type="PROSITE" id="PS52039">
    <property type="entry name" value="TOPO_IA_2"/>
    <property type="match status" value="1"/>
</dbReference>
<dbReference type="InterPro" id="IPR023406">
    <property type="entry name" value="Topo_IA_AS"/>
</dbReference>
<dbReference type="Pfam" id="PF01131">
    <property type="entry name" value="Topoisom_bac"/>
    <property type="match status" value="1"/>
</dbReference>
<evidence type="ECO:0000256" key="7">
    <source>
        <dbReference type="ARBA" id="ARBA00030003"/>
    </source>
</evidence>
<evidence type="ECO:0000256" key="5">
    <source>
        <dbReference type="ARBA" id="ARBA00023125"/>
    </source>
</evidence>
<proteinExistence type="inferred from homology"/>
<evidence type="ECO:0000256" key="9">
    <source>
        <dbReference type="ARBA" id="ARBA00032235"/>
    </source>
</evidence>
<dbReference type="Gene3D" id="1.10.290.10">
    <property type="entry name" value="Topoisomerase I, domain 4"/>
    <property type="match status" value="1"/>
</dbReference>
<name>A0A4Q7NZY1_9FIRM</name>
<dbReference type="GO" id="GO:0043597">
    <property type="term" value="C:cytoplasmic replication fork"/>
    <property type="evidence" value="ECO:0007669"/>
    <property type="project" value="TreeGrafter"/>
</dbReference>
<keyword evidence="15" id="KW-1185">Reference proteome</keyword>
<dbReference type="GO" id="GO:0003677">
    <property type="term" value="F:DNA binding"/>
    <property type="evidence" value="ECO:0007669"/>
    <property type="project" value="UniProtKB-KW"/>
</dbReference>
<dbReference type="InterPro" id="IPR006171">
    <property type="entry name" value="TOPRIM_dom"/>
</dbReference>
<dbReference type="InterPro" id="IPR000380">
    <property type="entry name" value="Topo_IA"/>
</dbReference>
<protein>
    <recommendedName>
        <fullName evidence="3">DNA topoisomerase</fullName>
        <ecNumber evidence="3">5.6.2.1</ecNumber>
    </recommendedName>
    <alternativeName>
        <fullName evidence="10">Omega-protein</fullName>
    </alternativeName>
    <alternativeName>
        <fullName evidence="9">Relaxing enzyme</fullName>
    </alternativeName>
    <alternativeName>
        <fullName evidence="7">Swivelase</fullName>
    </alternativeName>
    <alternativeName>
        <fullName evidence="8">Untwisting enzyme</fullName>
    </alternativeName>
</protein>
<dbReference type="InterPro" id="IPR003602">
    <property type="entry name" value="Topo_IA_DNA-bd_dom"/>
</dbReference>
<feature type="domain" description="Toprim" evidence="12">
    <location>
        <begin position="3"/>
        <end position="136"/>
    </location>
</feature>
<keyword evidence="6 14" id="KW-0413">Isomerase</keyword>
<comment type="caution">
    <text evidence="14">The sequence shown here is derived from an EMBL/GenBank/DDBJ whole genome shotgun (WGS) entry which is preliminary data.</text>
</comment>
<evidence type="ECO:0000256" key="4">
    <source>
        <dbReference type="ARBA" id="ARBA00023029"/>
    </source>
</evidence>
<dbReference type="CDD" id="cd03362">
    <property type="entry name" value="TOPRIM_TopoIA_TopoIII"/>
    <property type="match status" value="1"/>
</dbReference>
<evidence type="ECO:0000256" key="10">
    <source>
        <dbReference type="ARBA" id="ARBA00032877"/>
    </source>
</evidence>
<dbReference type="OrthoDB" id="9803554at2"/>
<evidence type="ECO:0000313" key="15">
    <source>
        <dbReference type="Proteomes" id="UP000292927"/>
    </source>
</evidence>
<feature type="region of interest" description="Disordered" evidence="11">
    <location>
        <begin position="678"/>
        <end position="729"/>
    </location>
</feature>
<evidence type="ECO:0000256" key="8">
    <source>
        <dbReference type="ARBA" id="ARBA00031985"/>
    </source>
</evidence>
<dbReference type="PANTHER" id="PTHR11390">
    <property type="entry name" value="PROKARYOTIC DNA TOPOISOMERASE"/>
    <property type="match status" value="1"/>
</dbReference>
<evidence type="ECO:0000256" key="6">
    <source>
        <dbReference type="ARBA" id="ARBA00023235"/>
    </source>
</evidence>
<dbReference type="SMART" id="SM00436">
    <property type="entry name" value="TOP1Bc"/>
    <property type="match status" value="1"/>
</dbReference>
<dbReference type="InterPro" id="IPR013824">
    <property type="entry name" value="Topo_IA_cen_sub1"/>
</dbReference>
<dbReference type="PROSITE" id="PS50880">
    <property type="entry name" value="TOPRIM"/>
    <property type="match status" value="1"/>
</dbReference>
<dbReference type="PANTHER" id="PTHR11390:SF21">
    <property type="entry name" value="DNA TOPOISOMERASE 3-ALPHA"/>
    <property type="match status" value="1"/>
</dbReference>
<dbReference type="InterPro" id="IPR034144">
    <property type="entry name" value="TOPRIM_TopoIII"/>
</dbReference>
<dbReference type="SMART" id="SM00437">
    <property type="entry name" value="TOP1Ac"/>
    <property type="match status" value="1"/>
</dbReference>
<dbReference type="GO" id="GO:0006310">
    <property type="term" value="P:DNA recombination"/>
    <property type="evidence" value="ECO:0007669"/>
    <property type="project" value="TreeGrafter"/>
</dbReference>
<dbReference type="CDD" id="cd00186">
    <property type="entry name" value="TOP1Ac"/>
    <property type="match status" value="1"/>
</dbReference>
<gene>
    <name evidence="14" type="ORF">EV209_2720</name>
</gene>
<dbReference type="Proteomes" id="UP000292927">
    <property type="component" value="Unassembled WGS sequence"/>
</dbReference>
<dbReference type="EMBL" id="SGXF01000006">
    <property type="protein sequence ID" value="RZS92975.1"/>
    <property type="molecule type" value="Genomic_DNA"/>
</dbReference>
<feature type="domain" description="Topo IA-type catalytic" evidence="13">
    <location>
        <begin position="155"/>
        <end position="655"/>
    </location>
</feature>
<keyword evidence="5" id="KW-0238">DNA-binding</keyword>
<comment type="similarity">
    <text evidence="2">Belongs to the type IA topoisomerase family.</text>
</comment>
<dbReference type="PRINTS" id="PR00417">
    <property type="entry name" value="PRTPISMRASEI"/>
</dbReference>
<dbReference type="GO" id="GO:0006281">
    <property type="term" value="P:DNA repair"/>
    <property type="evidence" value="ECO:0007669"/>
    <property type="project" value="TreeGrafter"/>
</dbReference>
<dbReference type="InterPro" id="IPR013825">
    <property type="entry name" value="Topo_IA_cen_sub2"/>
</dbReference>
<evidence type="ECO:0000259" key="12">
    <source>
        <dbReference type="PROSITE" id="PS50880"/>
    </source>
</evidence>
<evidence type="ECO:0000256" key="3">
    <source>
        <dbReference type="ARBA" id="ARBA00012891"/>
    </source>
</evidence>